<dbReference type="GO" id="GO:0072659">
    <property type="term" value="P:protein localization to plasma membrane"/>
    <property type="evidence" value="ECO:0007669"/>
    <property type="project" value="TreeGrafter"/>
</dbReference>
<comment type="similarity">
    <text evidence="6">Belongs to the Hyccin family.</text>
</comment>
<organism evidence="8 10">
    <name type="scientific">Dracunculus medinensis</name>
    <name type="common">Guinea worm</name>
    <dbReference type="NCBI Taxonomy" id="318479"/>
    <lineage>
        <taxon>Eukaryota</taxon>
        <taxon>Metazoa</taxon>
        <taxon>Ecdysozoa</taxon>
        <taxon>Nematoda</taxon>
        <taxon>Chromadorea</taxon>
        <taxon>Rhabditida</taxon>
        <taxon>Spirurina</taxon>
        <taxon>Dracunculoidea</taxon>
        <taxon>Dracunculidae</taxon>
        <taxon>Dracunculus</taxon>
    </lineage>
</organism>
<dbReference type="GO" id="GO:0046854">
    <property type="term" value="P:phosphatidylinositol phosphate biosynthetic process"/>
    <property type="evidence" value="ECO:0007669"/>
    <property type="project" value="TreeGrafter"/>
</dbReference>
<dbReference type="AlphaFoldDB" id="A0A0N4UDT1"/>
<evidence type="ECO:0000313" key="7">
    <source>
        <dbReference type="EMBL" id="VDN50639.1"/>
    </source>
</evidence>
<gene>
    <name evidence="7" type="ORF">DME_LOCUS612</name>
</gene>
<dbReference type="PANTHER" id="PTHR31220:SF1">
    <property type="entry name" value="GH21176P"/>
    <property type="match status" value="1"/>
</dbReference>
<name>A0A0N4UDT1_DRAME</name>
<evidence type="ECO:0000256" key="3">
    <source>
        <dbReference type="ARBA" id="ARBA00022475"/>
    </source>
</evidence>
<keyword evidence="4" id="KW-0963">Cytoplasm</keyword>
<evidence type="ECO:0000256" key="6">
    <source>
        <dbReference type="ARBA" id="ARBA00034482"/>
    </source>
</evidence>
<sequence>MNSEQIQNWLAELNERYKIDEKTLQDISKKHDLLNHETEKTNFLINYLHCNYTDIDLTQPIIACLLASYYKGGILRYFTLQCIPSLVHIYLLALAKRQQRSISMLNTFLVAVYNEEILAGGSGSSSPSKRIEEVRIPSIRYPSVYHDPKKLNIIPDLPQMRTAASYSEVNKYLFLHIGPYPSFIEINALNRQMILTRLLKSVNNYLCQYSRDFFCRCLCISAVAICQSGFNFHQSELCLHFFGRDLSNELSNDFSRKSRLKVSSQLLLEILNGINFAMFSGIPELAMCAVDAIHQRSVYELYADVILVTNSIRNSLLESNLQKSNMFLKIVGPIATQSALEKRKVSDAFTNASFRVKRMPEDLSPVESNYNMANKKHTFTNGEFFFHSQESKFIVVNRI</sequence>
<dbReference type="InterPro" id="IPR018619">
    <property type="entry name" value="Hyccin"/>
</dbReference>
<evidence type="ECO:0000256" key="5">
    <source>
        <dbReference type="ARBA" id="ARBA00023136"/>
    </source>
</evidence>
<dbReference type="EMBL" id="UYYG01000005">
    <property type="protein sequence ID" value="VDN50639.1"/>
    <property type="molecule type" value="Genomic_DNA"/>
</dbReference>
<dbReference type="WBParaSite" id="DME_0000550601-mRNA-1">
    <property type="protein sequence ID" value="DME_0000550601-mRNA-1"/>
    <property type="gene ID" value="DME_0000550601"/>
</dbReference>
<evidence type="ECO:0000313" key="8">
    <source>
        <dbReference type="Proteomes" id="UP000038040"/>
    </source>
</evidence>
<dbReference type="Proteomes" id="UP000038040">
    <property type="component" value="Unplaced"/>
</dbReference>
<accession>A0A0N4UDT1</accession>
<evidence type="ECO:0000256" key="2">
    <source>
        <dbReference type="ARBA" id="ARBA00004514"/>
    </source>
</evidence>
<dbReference type="Pfam" id="PF09790">
    <property type="entry name" value="Hyccin"/>
    <property type="match status" value="1"/>
</dbReference>
<evidence type="ECO:0000256" key="4">
    <source>
        <dbReference type="ARBA" id="ARBA00022490"/>
    </source>
</evidence>
<dbReference type="Proteomes" id="UP000274756">
    <property type="component" value="Unassembled WGS sequence"/>
</dbReference>
<dbReference type="OrthoDB" id="18937at2759"/>
<reference evidence="7 9" key="2">
    <citation type="submission" date="2018-11" db="EMBL/GenBank/DDBJ databases">
        <authorList>
            <consortium name="Pathogen Informatics"/>
        </authorList>
    </citation>
    <scope>NUCLEOTIDE SEQUENCE [LARGE SCALE GENOMIC DNA]</scope>
</reference>
<evidence type="ECO:0000256" key="1">
    <source>
        <dbReference type="ARBA" id="ARBA00004236"/>
    </source>
</evidence>
<proteinExistence type="inferred from homology"/>
<keyword evidence="9" id="KW-1185">Reference proteome</keyword>
<dbReference type="GO" id="GO:0005886">
    <property type="term" value="C:plasma membrane"/>
    <property type="evidence" value="ECO:0007669"/>
    <property type="project" value="UniProtKB-SubCell"/>
</dbReference>
<keyword evidence="5" id="KW-0472">Membrane</keyword>
<reference evidence="10" key="1">
    <citation type="submission" date="2017-02" db="UniProtKB">
        <authorList>
            <consortium name="WormBaseParasite"/>
        </authorList>
    </citation>
    <scope>IDENTIFICATION</scope>
</reference>
<dbReference type="STRING" id="318479.A0A0N4UDT1"/>
<keyword evidence="3" id="KW-1003">Cell membrane</keyword>
<protein>
    <submittedName>
        <fullName evidence="10">Hyccin</fullName>
    </submittedName>
</protein>
<comment type="subcellular location">
    <subcellularLocation>
        <location evidence="1">Cell membrane</location>
    </subcellularLocation>
    <subcellularLocation>
        <location evidence="2">Cytoplasm</location>
        <location evidence="2">Cytosol</location>
    </subcellularLocation>
</comment>
<dbReference type="GO" id="GO:0005829">
    <property type="term" value="C:cytosol"/>
    <property type="evidence" value="ECO:0007669"/>
    <property type="project" value="UniProtKB-SubCell"/>
</dbReference>
<dbReference type="PANTHER" id="PTHR31220">
    <property type="entry name" value="HYCCIN RELATED"/>
    <property type="match status" value="1"/>
</dbReference>
<evidence type="ECO:0000313" key="9">
    <source>
        <dbReference type="Proteomes" id="UP000274756"/>
    </source>
</evidence>
<evidence type="ECO:0000313" key="10">
    <source>
        <dbReference type="WBParaSite" id="DME_0000550601-mRNA-1"/>
    </source>
</evidence>